<proteinExistence type="predicted"/>
<feature type="compositionally biased region" description="Basic residues" evidence="1">
    <location>
        <begin position="106"/>
        <end position="129"/>
    </location>
</feature>
<sequence length="166" mass="17019">MAAAASLARALVLLLQPRRQLLPLRFATAPVRLPDRRCFLLLLQQQPCRRCWAAGAAPSRSDSGCGDGYPQSQAPIVGPEGAGVPGPPRDDDDDKGAAAAPLAARAGRRRPSSSATPKRRPRATTRHGGRAAPAKPKGNKGGRGGGPPPRGGSPKEGSGGQGGVHH</sequence>
<protein>
    <submittedName>
        <fullName evidence="2">Uncharacterized protein</fullName>
    </submittedName>
</protein>
<evidence type="ECO:0000313" key="3">
    <source>
        <dbReference type="Proteomes" id="UP000823388"/>
    </source>
</evidence>
<evidence type="ECO:0000313" key="2">
    <source>
        <dbReference type="EMBL" id="KAG2577047.1"/>
    </source>
</evidence>
<name>A0A8T0QV08_PANVG</name>
<comment type="caution">
    <text evidence="2">The sequence shown here is derived from an EMBL/GenBank/DDBJ whole genome shotgun (WGS) entry which is preliminary data.</text>
</comment>
<keyword evidence="3" id="KW-1185">Reference proteome</keyword>
<dbReference type="AlphaFoldDB" id="A0A8T0QV08"/>
<accession>A0A8T0QV08</accession>
<dbReference type="Proteomes" id="UP000823388">
    <property type="component" value="Chromosome 6N"/>
</dbReference>
<reference evidence="2 3" key="1">
    <citation type="submission" date="2020-05" db="EMBL/GenBank/DDBJ databases">
        <title>WGS assembly of Panicum virgatum.</title>
        <authorList>
            <person name="Lovell J.T."/>
            <person name="Jenkins J."/>
            <person name="Shu S."/>
            <person name="Juenger T.E."/>
            <person name="Schmutz J."/>
        </authorList>
    </citation>
    <scope>NUCLEOTIDE SEQUENCE [LARGE SCALE GENOMIC DNA]</scope>
    <source>
        <strain evidence="3">cv. AP13</strain>
    </source>
</reference>
<gene>
    <name evidence="2" type="ORF">PVAP13_6NG049660</name>
</gene>
<feature type="compositionally biased region" description="Gly residues" evidence="1">
    <location>
        <begin position="157"/>
        <end position="166"/>
    </location>
</feature>
<dbReference type="EMBL" id="CM029048">
    <property type="protein sequence ID" value="KAG2577047.1"/>
    <property type="molecule type" value="Genomic_DNA"/>
</dbReference>
<evidence type="ECO:0000256" key="1">
    <source>
        <dbReference type="SAM" id="MobiDB-lite"/>
    </source>
</evidence>
<organism evidence="2 3">
    <name type="scientific">Panicum virgatum</name>
    <name type="common">Blackwell switchgrass</name>
    <dbReference type="NCBI Taxonomy" id="38727"/>
    <lineage>
        <taxon>Eukaryota</taxon>
        <taxon>Viridiplantae</taxon>
        <taxon>Streptophyta</taxon>
        <taxon>Embryophyta</taxon>
        <taxon>Tracheophyta</taxon>
        <taxon>Spermatophyta</taxon>
        <taxon>Magnoliopsida</taxon>
        <taxon>Liliopsida</taxon>
        <taxon>Poales</taxon>
        <taxon>Poaceae</taxon>
        <taxon>PACMAD clade</taxon>
        <taxon>Panicoideae</taxon>
        <taxon>Panicodae</taxon>
        <taxon>Paniceae</taxon>
        <taxon>Panicinae</taxon>
        <taxon>Panicum</taxon>
        <taxon>Panicum sect. Hiantes</taxon>
    </lineage>
</organism>
<feature type="region of interest" description="Disordered" evidence="1">
    <location>
        <begin position="55"/>
        <end position="166"/>
    </location>
</feature>